<evidence type="ECO:0000256" key="1">
    <source>
        <dbReference type="ARBA" id="ARBA00023015"/>
    </source>
</evidence>
<dbReference type="SMART" id="SM00418">
    <property type="entry name" value="HTH_ARSR"/>
    <property type="match status" value="1"/>
</dbReference>
<protein>
    <submittedName>
        <fullName evidence="5">Metalloregulator ArsR/SmtB family transcription factor</fullName>
    </submittedName>
</protein>
<keyword evidence="1" id="KW-0805">Transcription regulation</keyword>
<sequence length="107" mass="12016">MTVHPPSEEALAQAFKALADEVRLRILAFLRNPEPSCCRLPGEVCACDLEAYLHLSQPTVSHHMARLVQAGLVRAEKRGRHVFYRLNPESVLALAQYLKDLALKEEP</sequence>
<dbReference type="InterPro" id="IPR011991">
    <property type="entry name" value="ArsR-like_HTH"/>
</dbReference>
<dbReference type="PROSITE" id="PS50987">
    <property type="entry name" value="HTH_ARSR_2"/>
    <property type="match status" value="1"/>
</dbReference>
<dbReference type="InterPro" id="IPR018334">
    <property type="entry name" value="ArsR_HTH"/>
</dbReference>
<reference evidence="5 6" key="1">
    <citation type="submission" date="2019-12" db="EMBL/GenBank/DDBJ databases">
        <authorList>
            <person name="An T."/>
        </authorList>
    </citation>
    <scope>NUCLEOTIDE SEQUENCE [LARGE SCALE GENOMIC DNA]</scope>
    <source>
        <strain evidence="5 6">JCM 19900</strain>
    </source>
</reference>
<dbReference type="PANTHER" id="PTHR33154:SF18">
    <property type="entry name" value="ARSENICAL RESISTANCE OPERON REPRESSOR"/>
    <property type="match status" value="1"/>
</dbReference>
<keyword evidence="2" id="KW-0238">DNA-binding</keyword>
<dbReference type="NCBIfam" id="NF033788">
    <property type="entry name" value="HTH_metalloreg"/>
    <property type="match status" value="1"/>
</dbReference>
<dbReference type="Proteomes" id="UP001317488">
    <property type="component" value="Chromosome"/>
</dbReference>
<dbReference type="InterPro" id="IPR036390">
    <property type="entry name" value="WH_DNA-bd_sf"/>
</dbReference>
<dbReference type="Gene3D" id="1.10.10.10">
    <property type="entry name" value="Winged helix-like DNA-binding domain superfamily/Winged helix DNA-binding domain"/>
    <property type="match status" value="1"/>
</dbReference>
<gene>
    <name evidence="5" type="ORF">GO600_10975</name>
</gene>
<name>A0ABY7RT80_9DEIN</name>
<dbReference type="EMBL" id="CP046617">
    <property type="protein sequence ID" value="WCM40557.1"/>
    <property type="molecule type" value="Genomic_DNA"/>
</dbReference>
<proteinExistence type="predicted"/>
<dbReference type="PANTHER" id="PTHR33154">
    <property type="entry name" value="TRANSCRIPTIONAL REGULATOR, ARSR FAMILY"/>
    <property type="match status" value="1"/>
</dbReference>
<dbReference type="RefSeq" id="WP_028494658.1">
    <property type="nucleotide sequence ID" value="NZ_CP046617.1"/>
</dbReference>
<accession>A0ABY7RT80</accession>
<keyword evidence="3" id="KW-0804">Transcription</keyword>
<dbReference type="InterPro" id="IPR051081">
    <property type="entry name" value="HTH_MetalResp_TranReg"/>
</dbReference>
<evidence type="ECO:0000259" key="4">
    <source>
        <dbReference type="PROSITE" id="PS50987"/>
    </source>
</evidence>
<dbReference type="Pfam" id="PF01022">
    <property type="entry name" value="HTH_5"/>
    <property type="match status" value="1"/>
</dbReference>
<evidence type="ECO:0000256" key="2">
    <source>
        <dbReference type="ARBA" id="ARBA00023125"/>
    </source>
</evidence>
<dbReference type="PROSITE" id="PS00846">
    <property type="entry name" value="HTH_ARSR_1"/>
    <property type="match status" value="1"/>
</dbReference>
<dbReference type="CDD" id="cd00090">
    <property type="entry name" value="HTH_ARSR"/>
    <property type="match status" value="1"/>
</dbReference>
<dbReference type="InterPro" id="IPR001845">
    <property type="entry name" value="HTH_ArsR_DNA-bd_dom"/>
</dbReference>
<evidence type="ECO:0000313" key="6">
    <source>
        <dbReference type="Proteomes" id="UP001317488"/>
    </source>
</evidence>
<evidence type="ECO:0000256" key="3">
    <source>
        <dbReference type="ARBA" id="ARBA00023163"/>
    </source>
</evidence>
<dbReference type="SUPFAM" id="SSF46785">
    <property type="entry name" value="Winged helix' DNA-binding domain"/>
    <property type="match status" value="1"/>
</dbReference>
<keyword evidence="6" id="KW-1185">Reference proteome</keyword>
<organism evidence="5 6">
    <name type="scientific">Thermus antranikianii</name>
    <dbReference type="NCBI Taxonomy" id="88190"/>
    <lineage>
        <taxon>Bacteria</taxon>
        <taxon>Thermotogati</taxon>
        <taxon>Deinococcota</taxon>
        <taxon>Deinococci</taxon>
        <taxon>Thermales</taxon>
        <taxon>Thermaceae</taxon>
        <taxon>Thermus</taxon>
    </lineage>
</organism>
<feature type="domain" description="HTH arsR-type" evidence="4">
    <location>
        <begin position="3"/>
        <end position="106"/>
    </location>
</feature>
<dbReference type="InterPro" id="IPR036388">
    <property type="entry name" value="WH-like_DNA-bd_sf"/>
</dbReference>
<evidence type="ECO:0000313" key="5">
    <source>
        <dbReference type="EMBL" id="WCM40557.1"/>
    </source>
</evidence>